<dbReference type="Proteomes" id="UP001172386">
    <property type="component" value="Unassembled WGS sequence"/>
</dbReference>
<reference evidence="1" key="1">
    <citation type="submission" date="2022-10" db="EMBL/GenBank/DDBJ databases">
        <title>Culturing micro-colonial fungi from biological soil crusts in the Mojave desert and describing Neophaeococcomyces mojavensis, and introducing the new genera and species Taxawa tesnikishii.</title>
        <authorList>
            <person name="Kurbessoian T."/>
            <person name="Stajich J.E."/>
        </authorList>
    </citation>
    <scope>NUCLEOTIDE SEQUENCE</scope>
    <source>
        <strain evidence="1">JES_112</strain>
    </source>
</reference>
<comment type="caution">
    <text evidence="1">The sequence shown here is derived from an EMBL/GenBank/DDBJ whole genome shotgun (WGS) entry which is preliminary data.</text>
</comment>
<dbReference type="EMBL" id="JAPDRQ010000038">
    <property type="protein sequence ID" value="KAJ9659582.1"/>
    <property type="molecule type" value="Genomic_DNA"/>
</dbReference>
<sequence length="640" mass="71282">MEEADQDTICVTSADGKARIFLDRSNFNESSSTIVDPNLGENQAGLTNTDAPPAEIDQQALAPPPFTRFPGHLDFVQSLDFWNPDISFHDTIHFGGLIEPPSVLSFAPPQSISSTDGNVSQWRPRRSYQSPGAGGQAVSTRLAANSKDGKVSGVYSLLPQPGSATVSERIPPGLFIRKDALTSNFIGLNSTGATIAFCIRESLDAAPAMDKNHSFDWLVEAGSHVDEADVSGKWDASGYKLPSKEMAATSIKAYFAGIHIFYPVVVKKDFESAWEELYLQDPTQEHDLDVAVFYLITAIGTLCNKESRFLEIETQASELYQRAWALLSVTMVSPHTDTVQILLLHVIYLALRGKGGMAWIMCGLAIRHAQSIGLHRKSPRDLDLAKEQIELRSQLWWCAFTFDAFLSLTQGRPTAITEGTYDADLEAIDALSLGLTDSAHIAPNLYVWRVTLAQIQNRLCSLVNRRETVTVRLDTLADIDQALNKWRDNIPSECRPEQEILVGHDIYQLVALLHLEYFNNRNKSLAETHPSPRIRSSEAICLNAARSFVKTLNNISDVSEGDRIAPLMLYIDYYMTALSLLYRNIFRYPRRVSAKADLEHFRAGKFHFMNDIPESMISPTLKTLFSGMLKSLEDLLYNQA</sequence>
<proteinExistence type="predicted"/>
<keyword evidence="2" id="KW-1185">Reference proteome</keyword>
<accession>A0ACC3ACE8</accession>
<organism evidence="1 2">
    <name type="scientific">Neophaeococcomyces mojaviensis</name>
    <dbReference type="NCBI Taxonomy" id="3383035"/>
    <lineage>
        <taxon>Eukaryota</taxon>
        <taxon>Fungi</taxon>
        <taxon>Dikarya</taxon>
        <taxon>Ascomycota</taxon>
        <taxon>Pezizomycotina</taxon>
        <taxon>Eurotiomycetes</taxon>
        <taxon>Chaetothyriomycetidae</taxon>
        <taxon>Chaetothyriales</taxon>
        <taxon>Chaetothyriales incertae sedis</taxon>
        <taxon>Neophaeococcomyces</taxon>
    </lineage>
</organism>
<evidence type="ECO:0000313" key="1">
    <source>
        <dbReference type="EMBL" id="KAJ9659582.1"/>
    </source>
</evidence>
<evidence type="ECO:0000313" key="2">
    <source>
        <dbReference type="Proteomes" id="UP001172386"/>
    </source>
</evidence>
<protein>
    <submittedName>
        <fullName evidence="1">Uncharacterized protein</fullName>
    </submittedName>
</protein>
<gene>
    <name evidence="1" type="ORF">H2198_002995</name>
</gene>
<name>A0ACC3ACE8_9EURO</name>